<evidence type="ECO:0000256" key="3">
    <source>
        <dbReference type="ARBA" id="ARBA00006328"/>
    </source>
</evidence>
<dbReference type="CDD" id="cd05251">
    <property type="entry name" value="NmrA_like_SDR_a"/>
    <property type="match status" value="1"/>
</dbReference>
<dbReference type="EMBL" id="JAULSR010000006">
    <property type="protein sequence ID" value="KAK0615713.1"/>
    <property type="molecule type" value="Genomic_DNA"/>
</dbReference>
<dbReference type="SUPFAM" id="SSF51735">
    <property type="entry name" value="NAD(P)-binding Rossmann-fold domains"/>
    <property type="match status" value="1"/>
</dbReference>
<evidence type="ECO:0000313" key="9">
    <source>
        <dbReference type="EMBL" id="KAK0615713.1"/>
    </source>
</evidence>
<proteinExistence type="inferred from homology"/>
<dbReference type="GO" id="GO:0048471">
    <property type="term" value="C:perinuclear region of cytoplasm"/>
    <property type="evidence" value="ECO:0007669"/>
    <property type="project" value="UniProtKB-SubCell"/>
</dbReference>
<dbReference type="FunFam" id="3.40.50.720:FF:000181">
    <property type="entry name" value="NmrA-like family domain-containing protein 1"/>
    <property type="match status" value="1"/>
</dbReference>
<dbReference type="InterPro" id="IPR036291">
    <property type="entry name" value="NAD(P)-bd_dom_sf"/>
</dbReference>
<keyword evidence="5" id="KW-0521">NADP</keyword>
<keyword evidence="6" id="KW-0539">Nucleus</keyword>
<comment type="caution">
    <text evidence="9">The sequence shown here is derived from an EMBL/GenBank/DDBJ whole genome shotgun (WGS) entry which is preliminary data.</text>
</comment>
<dbReference type="GO" id="GO:0005634">
    <property type="term" value="C:nucleus"/>
    <property type="evidence" value="ECO:0007669"/>
    <property type="project" value="UniProtKB-SubCell"/>
</dbReference>
<dbReference type="Gene3D" id="3.40.50.720">
    <property type="entry name" value="NAD(P)-binding Rossmann-like Domain"/>
    <property type="match status" value="1"/>
</dbReference>
<organism evidence="9 10">
    <name type="scientific">Bombardia bombarda</name>
    <dbReference type="NCBI Taxonomy" id="252184"/>
    <lineage>
        <taxon>Eukaryota</taxon>
        <taxon>Fungi</taxon>
        <taxon>Dikarya</taxon>
        <taxon>Ascomycota</taxon>
        <taxon>Pezizomycotina</taxon>
        <taxon>Sordariomycetes</taxon>
        <taxon>Sordariomycetidae</taxon>
        <taxon>Sordariales</taxon>
        <taxon>Lasiosphaeriaceae</taxon>
        <taxon>Bombardia</taxon>
    </lineage>
</organism>
<dbReference type="Proteomes" id="UP001174934">
    <property type="component" value="Unassembled WGS sequence"/>
</dbReference>
<comment type="subcellular location">
    <subcellularLocation>
        <location evidence="2">Cytoplasm</location>
        <location evidence="2">Perinuclear region</location>
    </subcellularLocation>
    <subcellularLocation>
        <location evidence="1">Nucleus</location>
    </subcellularLocation>
</comment>
<evidence type="ECO:0000256" key="5">
    <source>
        <dbReference type="ARBA" id="ARBA00022857"/>
    </source>
</evidence>
<keyword evidence="4" id="KW-0963">Cytoplasm</keyword>
<name>A0AA40BVZ8_9PEZI</name>
<reference evidence="9" key="1">
    <citation type="submission" date="2023-06" db="EMBL/GenBank/DDBJ databases">
        <title>Genome-scale phylogeny and comparative genomics of the fungal order Sordariales.</title>
        <authorList>
            <consortium name="Lawrence Berkeley National Laboratory"/>
            <person name="Hensen N."/>
            <person name="Bonometti L."/>
            <person name="Westerberg I."/>
            <person name="Brannstrom I.O."/>
            <person name="Guillou S."/>
            <person name="Cros-Aarteil S."/>
            <person name="Calhoun S."/>
            <person name="Haridas S."/>
            <person name="Kuo A."/>
            <person name="Mondo S."/>
            <person name="Pangilinan J."/>
            <person name="Riley R."/>
            <person name="LaButti K."/>
            <person name="Andreopoulos B."/>
            <person name="Lipzen A."/>
            <person name="Chen C."/>
            <person name="Yanf M."/>
            <person name="Daum C."/>
            <person name="Ng V."/>
            <person name="Clum A."/>
            <person name="Steindorff A."/>
            <person name="Ohm R."/>
            <person name="Martin F."/>
            <person name="Silar P."/>
            <person name="Natvig D."/>
            <person name="Lalanne C."/>
            <person name="Gautier V."/>
            <person name="Ament-velasquez S.L."/>
            <person name="Kruys A."/>
            <person name="Hutchinson M.I."/>
            <person name="Powell A.J."/>
            <person name="Barry K."/>
            <person name="Miller A.N."/>
            <person name="Grigoriev I.V."/>
            <person name="Debuchy R."/>
            <person name="Gladieux P."/>
            <person name="Thoren M.H."/>
            <person name="Johannesson H."/>
        </authorList>
    </citation>
    <scope>NUCLEOTIDE SEQUENCE</scope>
    <source>
        <strain evidence="9">SMH3391-2</strain>
    </source>
</reference>
<evidence type="ECO:0000256" key="1">
    <source>
        <dbReference type="ARBA" id="ARBA00004123"/>
    </source>
</evidence>
<dbReference type="Pfam" id="PF05368">
    <property type="entry name" value="NmrA"/>
    <property type="match status" value="1"/>
</dbReference>
<dbReference type="PANTHER" id="PTHR42748">
    <property type="entry name" value="NITROGEN METABOLITE REPRESSION PROTEIN NMRA FAMILY MEMBER"/>
    <property type="match status" value="1"/>
</dbReference>
<evidence type="ECO:0000313" key="10">
    <source>
        <dbReference type="Proteomes" id="UP001174934"/>
    </source>
</evidence>
<keyword evidence="10" id="KW-1185">Reference proteome</keyword>
<dbReference type="InterPro" id="IPR008030">
    <property type="entry name" value="NmrA-like"/>
</dbReference>
<dbReference type="InterPro" id="IPR051164">
    <property type="entry name" value="NmrA-like_oxidored"/>
</dbReference>
<accession>A0AA40BVZ8</accession>
<evidence type="ECO:0000256" key="7">
    <source>
        <dbReference type="ARBA" id="ARBA00040296"/>
    </source>
</evidence>
<evidence type="ECO:0000256" key="2">
    <source>
        <dbReference type="ARBA" id="ARBA00004556"/>
    </source>
</evidence>
<dbReference type="Gene3D" id="3.90.25.10">
    <property type="entry name" value="UDP-galactose 4-epimerase, domain 1"/>
    <property type="match status" value="1"/>
</dbReference>
<comment type="similarity">
    <text evidence="3">Belongs to the NmrA-type oxidoreductase family.</text>
</comment>
<dbReference type="PANTHER" id="PTHR42748:SF31">
    <property type="entry name" value="NMRA-LIKE DOMAIN-CONTAINING PROTEIN-RELATED"/>
    <property type="match status" value="1"/>
</dbReference>
<dbReference type="AlphaFoldDB" id="A0AA40BVZ8"/>
<sequence>MSDKKIITVIGGTGAQGGSIVSTFLNDPELKSGWTVRAVTRDTNKPAAKKLVEQGAQVVSADLNDKASLVEAFKGSYAVFGVTNYWEKMSADLEIQQGKNLADAAKETGVQHFIWSSLLNIKELSKGELPNVYHFDSKAKVEDYIREIGIPATFFLPGFYMSNIGSEGGFFKPSPPDNAWTFALPASANAIIPLYWTGDTGKYIKGIVLNREQTLGKQVLGATEYLTAQEVVDTFAKVFPETGKTTRFYQLPEQTFRDYFKATGAPDFVVTEMYENMVLLDTFGYYGGKSLDETKELVKDHLTTWAEYIKDLAPGFKGLN</sequence>
<evidence type="ECO:0000256" key="4">
    <source>
        <dbReference type="ARBA" id="ARBA00022490"/>
    </source>
</evidence>
<feature type="domain" description="NmrA-like" evidence="8">
    <location>
        <begin position="4"/>
        <end position="309"/>
    </location>
</feature>
<protein>
    <recommendedName>
        <fullName evidence="7">NmrA-like family domain-containing protein 1</fullName>
    </recommendedName>
</protein>
<evidence type="ECO:0000256" key="6">
    <source>
        <dbReference type="ARBA" id="ARBA00023242"/>
    </source>
</evidence>
<evidence type="ECO:0000259" key="8">
    <source>
        <dbReference type="Pfam" id="PF05368"/>
    </source>
</evidence>
<gene>
    <name evidence="9" type="ORF">B0T17DRAFT_644818</name>
</gene>